<dbReference type="PANTHER" id="PTHR43081:SF19">
    <property type="entry name" value="PH-SENSITIVE ADENYLATE CYCLASE RV1264"/>
    <property type="match status" value="1"/>
</dbReference>
<dbReference type="EMBL" id="JH600070">
    <property type="protein sequence ID" value="EIJ42301.1"/>
    <property type="molecule type" value="Genomic_DNA"/>
</dbReference>
<dbReference type="AlphaFoldDB" id="I3CFA8"/>
<organism evidence="2 3">
    <name type="scientific">Beggiatoa alba B18LD</name>
    <dbReference type="NCBI Taxonomy" id="395493"/>
    <lineage>
        <taxon>Bacteria</taxon>
        <taxon>Pseudomonadati</taxon>
        <taxon>Pseudomonadota</taxon>
        <taxon>Gammaproteobacteria</taxon>
        <taxon>Thiotrichales</taxon>
        <taxon>Thiotrichaceae</taxon>
        <taxon>Beggiatoa</taxon>
    </lineage>
</organism>
<proteinExistence type="predicted"/>
<dbReference type="PROSITE" id="PS50125">
    <property type="entry name" value="GUANYLATE_CYCLASE_2"/>
    <property type="match status" value="1"/>
</dbReference>
<dbReference type="PANTHER" id="PTHR43081">
    <property type="entry name" value="ADENYLATE CYCLASE, TERMINAL-DIFFERENTIATION SPECIFIC-RELATED"/>
    <property type="match status" value="1"/>
</dbReference>
<gene>
    <name evidence="2" type="ORF">BegalDRAFT_1407</name>
</gene>
<dbReference type="STRING" id="395493.BegalDRAFT_1407"/>
<dbReference type="CDD" id="cd07302">
    <property type="entry name" value="CHD"/>
    <property type="match status" value="1"/>
</dbReference>
<dbReference type="HOGENOM" id="CLU_030724_0_0_6"/>
<accession>I3CFA8</accession>
<sequence length="617" mass="70435">MHVVTLDEVKRLRQKTRYAEIQIHLQHDAEYLWRYVINTDIIDKKVGLSPLKYTFVPKAQGGTLIYAQSDDGWLKEAYQEIPYQWLPPNWFSVERVYSQGILRYFRGEWQLTNQTTGGCILTCRYYYLGRYPFPLKKAVQQELDKVAIVYKEIDQHSSHYPTLDVDVFFQDTNNKTEKIQQLQQAWKKLLPNSQVPTKLAEYIYTAPDKKVFLLRPFEVADYYQLPRIEVLRFCLLATKQGFLEMSWDILCPSCRGTGTHTSRLIEFSPSAHCTACNIQYDAEFENNVEVTFRPNPQWRTLDTASYCAGSPASTPHIWAQLTLDPQEQRQVTLHLDEGTYRFTSPTTQGEIRGYVSDEQDGIMPIDTLTLTLGDTIPLQHTQRFAPILQLQLSNTQADWQVLKIEKLDYQGRIVTAAFVTTLQDFRDLFSSEVLRPGVQLGISNISLLFTDLKSSTELYEKRGDASAFALVQAHFDIMTTIIARYQGGVVKTIGDAVMAVFTDPLAAVQASVDILRGFNSYNQNHPTEEQLIIKLGLHKGACIALNLNEKLDYFGSTVNIAARVQGVSEGNDLILSSTMYDTVEHWLTQCSDLQITSLTAKLKGIQDTHVLYRIQLK</sequence>
<dbReference type="eggNOG" id="COG2114">
    <property type="taxonomic scope" value="Bacteria"/>
</dbReference>
<dbReference type="Proteomes" id="UP000005744">
    <property type="component" value="Unassembled WGS sequence"/>
</dbReference>
<dbReference type="SMART" id="SM00044">
    <property type="entry name" value="CYCc"/>
    <property type="match status" value="1"/>
</dbReference>
<dbReference type="InterPro" id="IPR029787">
    <property type="entry name" value="Nucleotide_cyclase"/>
</dbReference>
<dbReference type="OrthoDB" id="9806704at2"/>
<dbReference type="Pfam" id="PF19363">
    <property type="entry name" value="DUF5939"/>
    <property type="match status" value="1"/>
</dbReference>
<protein>
    <submittedName>
        <fullName evidence="2">Family 3 adenylate cyclase</fullName>
    </submittedName>
</protein>
<dbReference type="InterPro" id="IPR050697">
    <property type="entry name" value="Adenylyl/Guanylyl_Cyclase_3/4"/>
</dbReference>
<dbReference type="Pfam" id="PF00211">
    <property type="entry name" value="Guanylate_cyc"/>
    <property type="match status" value="1"/>
</dbReference>
<evidence type="ECO:0000259" key="1">
    <source>
        <dbReference type="PROSITE" id="PS50125"/>
    </source>
</evidence>
<dbReference type="InterPro" id="IPR045983">
    <property type="entry name" value="GUC-dom-containing_N"/>
</dbReference>
<dbReference type="Gene3D" id="3.30.70.1230">
    <property type="entry name" value="Nucleotide cyclase"/>
    <property type="match status" value="1"/>
</dbReference>
<dbReference type="RefSeq" id="WP_002685124.1">
    <property type="nucleotide sequence ID" value="NZ_JH600070.1"/>
</dbReference>
<dbReference type="GO" id="GO:0004016">
    <property type="term" value="F:adenylate cyclase activity"/>
    <property type="evidence" value="ECO:0007669"/>
    <property type="project" value="UniProtKB-ARBA"/>
</dbReference>
<dbReference type="GO" id="GO:0035556">
    <property type="term" value="P:intracellular signal transduction"/>
    <property type="evidence" value="ECO:0007669"/>
    <property type="project" value="InterPro"/>
</dbReference>
<dbReference type="InterPro" id="IPR001054">
    <property type="entry name" value="A/G_cyclase"/>
</dbReference>
<evidence type="ECO:0000313" key="3">
    <source>
        <dbReference type="Proteomes" id="UP000005744"/>
    </source>
</evidence>
<reference evidence="2 3" key="1">
    <citation type="submission" date="2011-11" db="EMBL/GenBank/DDBJ databases">
        <title>Improved High-Quality Draft sequence of Beggiatoa alba B18lD.</title>
        <authorList>
            <consortium name="US DOE Joint Genome Institute"/>
            <person name="Lucas S."/>
            <person name="Han J."/>
            <person name="Lapidus A."/>
            <person name="Cheng J.-F."/>
            <person name="Goodwin L."/>
            <person name="Pitluck S."/>
            <person name="Peters L."/>
            <person name="Mikhailova N."/>
            <person name="Held B."/>
            <person name="Detter J.C."/>
            <person name="Han C."/>
            <person name="Tapia R."/>
            <person name="Land M."/>
            <person name="Hauser L."/>
            <person name="Kyrpides N."/>
            <person name="Ivanova N."/>
            <person name="Pagani I."/>
            <person name="Samuel K."/>
            <person name="Teske A."/>
            <person name="Mueller J."/>
            <person name="Woyke T."/>
        </authorList>
    </citation>
    <scope>NUCLEOTIDE SEQUENCE [LARGE SCALE GENOMIC DNA]</scope>
    <source>
        <strain evidence="2 3">B18LD</strain>
    </source>
</reference>
<dbReference type="SUPFAM" id="SSF55073">
    <property type="entry name" value="Nucleotide cyclase"/>
    <property type="match status" value="1"/>
</dbReference>
<feature type="domain" description="Guanylate cyclase" evidence="1">
    <location>
        <begin position="446"/>
        <end position="565"/>
    </location>
</feature>
<evidence type="ECO:0000313" key="2">
    <source>
        <dbReference type="EMBL" id="EIJ42301.1"/>
    </source>
</evidence>
<name>I3CFA8_9GAMM</name>
<dbReference type="GO" id="GO:0006171">
    <property type="term" value="P:cAMP biosynthetic process"/>
    <property type="evidence" value="ECO:0007669"/>
    <property type="project" value="TreeGrafter"/>
</dbReference>
<keyword evidence="3" id="KW-1185">Reference proteome</keyword>